<feature type="region of interest" description="Disordered" evidence="1">
    <location>
        <begin position="520"/>
        <end position="547"/>
    </location>
</feature>
<dbReference type="InterPro" id="IPR003593">
    <property type="entry name" value="AAA+_ATPase"/>
</dbReference>
<dbReference type="SMART" id="SM00382">
    <property type="entry name" value="AAA"/>
    <property type="match status" value="1"/>
</dbReference>
<protein>
    <submittedName>
        <fullName evidence="3">Putative P-loop ATPase</fullName>
    </submittedName>
</protein>
<dbReference type="InterPro" id="IPR008571">
    <property type="entry name" value="HerA-like"/>
</dbReference>
<evidence type="ECO:0000313" key="4">
    <source>
        <dbReference type="Proteomes" id="UP000244180"/>
    </source>
</evidence>
<evidence type="ECO:0000256" key="1">
    <source>
        <dbReference type="SAM" id="MobiDB-lite"/>
    </source>
</evidence>
<feature type="domain" description="AAA+ ATPase" evidence="2">
    <location>
        <begin position="197"/>
        <end position="474"/>
    </location>
</feature>
<accession>A0A2T5G5B8</accession>
<dbReference type="InterPro" id="IPR002789">
    <property type="entry name" value="HerA_central"/>
</dbReference>
<evidence type="ECO:0000259" key="2">
    <source>
        <dbReference type="SMART" id="SM00382"/>
    </source>
</evidence>
<dbReference type="InterPro" id="IPR027417">
    <property type="entry name" value="P-loop_NTPase"/>
</dbReference>
<reference evidence="3 4" key="1">
    <citation type="submission" date="2017-08" db="EMBL/GenBank/DDBJ databases">
        <title>Burning lignite coal seam in the remote Altai Mountains harbors a hydrogen-driven thermophilic microbial community.</title>
        <authorList>
            <person name="Kadnikov V.V."/>
            <person name="Mardanov A.V."/>
            <person name="Ivasenko D."/>
            <person name="Beletsky A.V."/>
            <person name="Karnachuk O.V."/>
            <person name="Ravin N.V."/>
        </authorList>
    </citation>
    <scope>NUCLEOTIDE SEQUENCE [LARGE SCALE GENOMIC DNA]</scope>
    <source>
        <strain evidence="3">AL33</strain>
    </source>
</reference>
<dbReference type="Gene3D" id="3.40.50.300">
    <property type="entry name" value="P-loop containing nucleotide triphosphate hydrolases"/>
    <property type="match status" value="2"/>
</dbReference>
<dbReference type="Proteomes" id="UP000244180">
    <property type="component" value="Unassembled WGS sequence"/>
</dbReference>
<dbReference type="AlphaFoldDB" id="A0A2T5G5B8"/>
<dbReference type="Pfam" id="PF01935">
    <property type="entry name" value="DUF87"/>
    <property type="match status" value="1"/>
</dbReference>
<sequence length="547" mass="61240">MSVKEFFGLNDDDRIGETSSSEYASEGGMPTFDRIPFRVRAGRRPNLNTFVIALRQDDARAAHYGRIVHGGELNRRARPVSMQQDEAYGMSRPDLRPSENSPDLVRVMEIEILGEIRLGEEGQLEVLEPSQLPHTGQPVYELPAYVIPRLLNIPSPERSADEDEEETKRELHPEGLHIGEIESGGKRVHFLLPVRAVARHIAILGKTGVGKSYAAGVLMEELYKKGIPVLSFDVLGDTEQTARDLGGIHVEAGKDDYKVPYALIGLEEFLAFIPNLTADQRELIATAYGNIYDKAMKGLTIGGDLGVPFNDLYNEINEVGRSINSRSTSNAVIRTKAALGRNPLLTEKGGDWVERIAEFPLINVYVGHLGQRDRNLFVGATTRILQRYRRLGRIPPFVLVLDEAHLFLPAGGEVPPSTRVLREMIRTARHDSVGIVLLSQSPASMDKQILLTCNTRILFALDPEDLRVVAGQIGDLPEETVKRIPRMPRGTAVVTSGMDLMRHPVVVRIREREFTKHAAETPNLREAVEKWKREKEEKEREEKRKNL</sequence>
<feature type="compositionally biased region" description="Basic and acidic residues" evidence="1">
    <location>
        <begin position="526"/>
        <end position="547"/>
    </location>
</feature>
<dbReference type="PANTHER" id="PTHR42957:SF1">
    <property type="entry name" value="HELICASE MJ1565-RELATED"/>
    <property type="match status" value="1"/>
</dbReference>
<dbReference type="SUPFAM" id="SSF52540">
    <property type="entry name" value="P-loop containing nucleoside triphosphate hydrolases"/>
    <property type="match status" value="1"/>
</dbReference>
<name>A0A2T5G5B8_HYDSH</name>
<organism evidence="3 4">
    <name type="scientific">Hydrogenibacillus schlegelii</name>
    <name type="common">Bacillus schlegelii</name>
    <dbReference type="NCBI Taxonomy" id="1484"/>
    <lineage>
        <taxon>Bacteria</taxon>
        <taxon>Bacillati</taxon>
        <taxon>Bacillota</taxon>
        <taxon>Bacilli</taxon>
        <taxon>Bacillales</taxon>
        <taxon>Bacillales Family X. Incertae Sedis</taxon>
        <taxon>Hydrogenibacillus</taxon>
    </lineage>
</organism>
<proteinExistence type="predicted"/>
<feature type="compositionally biased region" description="Basic and acidic residues" evidence="1">
    <location>
        <begin position="166"/>
        <end position="178"/>
    </location>
</feature>
<dbReference type="PANTHER" id="PTHR42957">
    <property type="entry name" value="HELICASE MJ1565-RELATED"/>
    <property type="match status" value="1"/>
</dbReference>
<feature type="region of interest" description="Disordered" evidence="1">
    <location>
        <begin position="155"/>
        <end position="178"/>
    </location>
</feature>
<dbReference type="EMBL" id="PEBV01000045">
    <property type="protein sequence ID" value="PTQ51379.1"/>
    <property type="molecule type" value="Genomic_DNA"/>
</dbReference>
<evidence type="ECO:0000313" key="3">
    <source>
        <dbReference type="EMBL" id="PTQ51379.1"/>
    </source>
</evidence>
<gene>
    <name evidence="3" type="ORF">HSCHL_1350</name>
</gene>
<comment type="caution">
    <text evidence="3">The sequence shown here is derived from an EMBL/GenBank/DDBJ whole genome shotgun (WGS) entry which is preliminary data.</text>
</comment>